<evidence type="ECO:0000313" key="7">
    <source>
        <dbReference type="Proteomes" id="UP000593972"/>
    </source>
</evidence>
<evidence type="ECO:0000256" key="5">
    <source>
        <dbReference type="ARBA" id="ARBA00023277"/>
    </source>
</evidence>
<dbReference type="InterPro" id="IPR023214">
    <property type="entry name" value="HAD_sf"/>
</dbReference>
<dbReference type="SFLD" id="SFLDS00003">
    <property type="entry name" value="Haloacid_Dehalogenase"/>
    <property type="match status" value="1"/>
</dbReference>
<protein>
    <submittedName>
        <fullName evidence="6">HAD family phosphatase</fullName>
    </submittedName>
</protein>
<evidence type="ECO:0000256" key="2">
    <source>
        <dbReference type="ARBA" id="ARBA00006171"/>
    </source>
</evidence>
<comment type="similarity">
    <text evidence="2">Belongs to the HAD-like hydrolase superfamily. CbbY/CbbZ/Gph/YieH family.</text>
</comment>
<dbReference type="InterPro" id="IPR023198">
    <property type="entry name" value="PGP-like_dom2"/>
</dbReference>
<sequence length="210" mass="23967">MKKALIFDMDGVLVDSEPFYFKRRMNYFKMRGIEPDSTDIHDYLGMSNDQVWAALVNDPEKRRQLWQDYQSFQDENPIDYRQVLNPGVRELLQYLQNNGYGVALASAGIPEEINRMADECQIRPFFNLILSGEKLAANKPAPDIYLKAIEKLKVSREESLVIEDSYNGITAAKRAGIETWAIDQSDMGVDQSAADKVVADIPEVQRLLQN</sequence>
<gene>
    <name evidence="6" type="ORF">HCJ88_12475</name>
</gene>
<evidence type="ECO:0000256" key="4">
    <source>
        <dbReference type="ARBA" id="ARBA00022842"/>
    </source>
</evidence>
<keyword evidence="3" id="KW-0479">Metal-binding</keyword>
<dbReference type="AlphaFoldDB" id="A0ABD7BXA8"/>
<dbReference type="NCBIfam" id="TIGR01549">
    <property type="entry name" value="HAD-SF-IA-v1"/>
    <property type="match status" value="1"/>
</dbReference>
<dbReference type="InterPro" id="IPR051600">
    <property type="entry name" value="Beta-PGM-like"/>
</dbReference>
<dbReference type="InterPro" id="IPR041492">
    <property type="entry name" value="HAD_2"/>
</dbReference>
<evidence type="ECO:0000256" key="3">
    <source>
        <dbReference type="ARBA" id="ARBA00022723"/>
    </source>
</evidence>
<dbReference type="RefSeq" id="WP_193137175.1">
    <property type="nucleotide sequence ID" value="NZ_CP050500.1"/>
</dbReference>
<organism evidence="6 7">
    <name type="scientific">Lacticaseibacillus paracasei</name>
    <name type="common">Lactobacillus paracasei</name>
    <dbReference type="NCBI Taxonomy" id="1597"/>
    <lineage>
        <taxon>Bacteria</taxon>
        <taxon>Bacillati</taxon>
        <taxon>Bacillota</taxon>
        <taxon>Bacilli</taxon>
        <taxon>Lactobacillales</taxon>
        <taxon>Lactobacillaceae</taxon>
        <taxon>Lacticaseibacillus</taxon>
    </lineage>
</organism>
<name>A0ABD7BXA8_LACPA</name>
<dbReference type="EMBL" id="CP050500">
    <property type="protein sequence ID" value="QOP56523.1"/>
    <property type="molecule type" value="Genomic_DNA"/>
</dbReference>
<dbReference type="Pfam" id="PF13419">
    <property type="entry name" value="HAD_2"/>
    <property type="match status" value="1"/>
</dbReference>
<dbReference type="InterPro" id="IPR036412">
    <property type="entry name" value="HAD-like_sf"/>
</dbReference>
<evidence type="ECO:0000313" key="6">
    <source>
        <dbReference type="EMBL" id="QOP56523.1"/>
    </source>
</evidence>
<dbReference type="Gene3D" id="3.40.50.1000">
    <property type="entry name" value="HAD superfamily/HAD-like"/>
    <property type="match status" value="1"/>
</dbReference>
<dbReference type="InterPro" id="IPR006439">
    <property type="entry name" value="HAD-SF_hydro_IA"/>
</dbReference>
<dbReference type="SUPFAM" id="SSF56784">
    <property type="entry name" value="HAD-like"/>
    <property type="match status" value="1"/>
</dbReference>
<comment type="cofactor">
    <cofactor evidence="1">
        <name>Mg(2+)</name>
        <dbReference type="ChEBI" id="CHEBI:18420"/>
    </cofactor>
</comment>
<dbReference type="NCBIfam" id="TIGR01509">
    <property type="entry name" value="HAD-SF-IA-v3"/>
    <property type="match status" value="1"/>
</dbReference>
<dbReference type="GO" id="GO:0003824">
    <property type="term" value="F:catalytic activity"/>
    <property type="evidence" value="ECO:0007669"/>
    <property type="project" value="UniProtKB-ARBA"/>
</dbReference>
<dbReference type="SFLD" id="SFLDG01135">
    <property type="entry name" value="C1.5.6:_HAD__Beta-PGM__Phospha"/>
    <property type="match status" value="1"/>
</dbReference>
<proteinExistence type="inferred from homology"/>
<dbReference type="Proteomes" id="UP000593972">
    <property type="component" value="Chromosome"/>
</dbReference>
<keyword evidence="4" id="KW-0460">Magnesium</keyword>
<dbReference type="PRINTS" id="PR00413">
    <property type="entry name" value="HADHALOGNASE"/>
</dbReference>
<dbReference type="PANTHER" id="PTHR46193">
    <property type="entry name" value="6-PHOSPHOGLUCONATE PHOSPHATASE"/>
    <property type="match status" value="1"/>
</dbReference>
<dbReference type="Gene3D" id="1.10.150.240">
    <property type="entry name" value="Putative phosphatase, domain 2"/>
    <property type="match status" value="1"/>
</dbReference>
<evidence type="ECO:0000256" key="1">
    <source>
        <dbReference type="ARBA" id="ARBA00001946"/>
    </source>
</evidence>
<dbReference type="CDD" id="cd07505">
    <property type="entry name" value="HAD_BPGM-like"/>
    <property type="match status" value="1"/>
</dbReference>
<dbReference type="PANTHER" id="PTHR46193:SF18">
    <property type="entry name" value="HEXITOL PHOSPHATASE B"/>
    <property type="match status" value="1"/>
</dbReference>
<reference evidence="6 7" key="1">
    <citation type="submission" date="2020-03" db="EMBL/GenBank/DDBJ databases">
        <title>Complete genome sequence of Lactobacillus paracasei strain NFFJ04, isolated from animal feed.</title>
        <authorList>
            <person name="Jung J.Y."/>
        </authorList>
    </citation>
    <scope>NUCLEOTIDE SEQUENCE [LARGE SCALE GENOMIC DNA]</scope>
    <source>
        <strain evidence="6 7">NFFJ04</strain>
    </source>
</reference>
<dbReference type="SFLD" id="SFLDG01129">
    <property type="entry name" value="C1.5:_HAD__Beta-PGM__Phosphata"/>
    <property type="match status" value="1"/>
</dbReference>
<dbReference type="GO" id="GO:0046872">
    <property type="term" value="F:metal ion binding"/>
    <property type="evidence" value="ECO:0007669"/>
    <property type="project" value="UniProtKB-KW"/>
</dbReference>
<keyword evidence="5" id="KW-0119">Carbohydrate metabolism</keyword>
<accession>A0ABD7BXA8</accession>